<dbReference type="AlphaFoldDB" id="A0A8G1A2B3"/>
<keyword evidence="2" id="KW-0808">Transferase</keyword>
<keyword evidence="3 6" id="KW-0812">Transmembrane</keyword>
<evidence type="ECO:0000256" key="5">
    <source>
        <dbReference type="ARBA" id="ARBA00023136"/>
    </source>
</evidence>
<dbReference type="Pfam" id="PF01040">
    <property type="entry name" value="UbiA"/>
    <property type="match status" value="1"/>
</dbReference>
<comment type="subcellular location">
    <subcellularLocation>
        <location evidence="1">Cell membrane</location>
        <topology evidence="1">Multi-pass membrane protein</topology>
    </subcellularLocation>
</comment>
<evidence type="ECO:0000256" key="6">
    <source>
        <dbReference type="SAM" id="Phobius"/>
    </source>
</evidence>
<dbReference type="EMBL" id="CP037968">
    <property type="protein sequence ID" value="QYZ79128.1"/>
    <property type="molecule type" value="Genomic_DNA"/>
</dbReference>
<evidence type="ECO:0000256" key="2">
    <source>
        <dbReference type="ARBA" id="ARBA00022679"/>
    </source>
</evidence>
<organism evidence="7 8">
    <name type="scientific">Methanofollis formosanus</name>
    <dbReference type="NCBI Taxonomy" id="299308"/>
    <lineage>
        <taxon>Archaea</taxon>
        <taxon>Methanobacteriati</taxon>
        <taxon>Methanobacteriota</taxon>
        <taxon>Stenosarchaea group</taxon>
        <taxon>Methanomicrobia</taxon>
        <taxon>Methanomicrobiales</taxon>
        <taxon>Methanomicrobiaceae</taxon>
        <taxon>Methanofollis</taxon>
    </lineage>
</organism>
<feature type="transmembrane region" description="Helical" evidence="6">
    <location>
        <begin position="39"/>
        <end position="57"/>
    </location>
</feature>
<evidence type="ECO:0000313" key="8">
    <source>
        <dbReference type="Proteomes" id="UP000826709"/>
    </source>
</evidence>
<sequence length="300" mass="31757">MSSDLRALIRLGRLPFVLGGFCLFAYGNLVAGLAGASPAAAELLLGCLVLAAGQLSVSYSNDYYDRRADALGERTRISGGSGILVDRPDLAPAARRIALGLIALSLLLALCFSLIYPVPWYFLPFVLTGNLMGWYYTGPPLSLAYRGLGEAATMLTFGFFMPGMGYLVAAGHLDLFFFTASFPLLFLGLAFIVTVELPDMEADRAAGKRNFVAASGRTAAYRVAFLGCAAASVLFFLAGSVHPVFWTVSFLSLVPLAVTAVHLRASRPDRDGAVPAAERAMAGLVACILLADLTLVLSLT</sequence>
<dbReference type="GO" id="GO:0004659">
    <property type="term" value="F:prenyltransferase activity"/>
    <property type="evidence" value="ECO:0007669"/>
    <property type="project" value="InterPro"/>
</dbReference>
<dbReference type="InterPro" id="IPR000537">
    <property type="entry name" value="UbiA_prenyltransferase"/>
</dbReference>
<feature type="transmembrane region" description="Helical" evidence="6">
    <location>
        <begin position="97"/>
        <end position="115"/>
    </location>
</feature>
<proteinExistence type="predicted"/>
<reference evidence="7" key="1">
    <citation type="journal article" date="2005" name="Int. J. Syst. Evol. Microbiol.">
        <title>Methanofollis formosanus sp. nov., isolated from a fish pond.</title>
        <authorList>
            <person name="Wu S.Y."/>
            <person name="Chen S.C."/>
            <person name="Lai M.C."/>
        </authorList>
    </citation>
    <scope>NUCLEOTIDE SEQUENCE</scope>
    <source>
        <strain evidence="7">ML15</strain>
    </source>
</reference>
<dbReference type="Proteomes" id="UP000826709">
    <property type="component" value="Chromosome"/>
</dbReference>
<dbReference type="GO" id="GO:0009234">
    <property type="term" value="P:menaquinone biosynthetic process"/>
    <property type="evidence" value="ECO:0007669"/>
    <property type="project" value="TreeGrafter"/>
</dbReference>
<feature type="transmembrane region" description="Helical" evidence="6">
    <location>
        <begin position="12"/>
        <end position="33"/>
    </location>
</feature>
<feature type="transmembrane region" description="Helical" evidence="6">
    <location>
        <begin position="277"/>
        <end position="299"/>
    </location>
</feature>
<feature type="transmembrane region" description="Helical" evidence="6">
    <location>
        <begin position="244"/>
        <end position="265"/>
    </location>
</feature>
<protein>
    <submittedName>
        <fullName evidence="7">Prenyltransferase</fullName>
    </submittedName>
</protein>
<feature type="transmembrane region" description="Helical" evidence="6">
    <location>
        <begin position="149"/>
        <end position="169"/>
    </location>
</feature>
<evidence type="ECO:0000313" key="7">
    <source>
        <dbReference type="EMBL" id="QYZ79128.1"/>
    </source>
</evidence>
<accession>A0A8G1A2B3</accession>
<dbReference type="GO" id="GO:0005886">
    <property type="term" value="C:plasma membrane"/>
    <property type="evidence" value="ECO:0007669"/>
    <property type="project" value="UniProtKB-SubCell"/>
</dbReference>
<evidence type="ECO:0000256" key="4">
    <source>
        <dbReference type="ARBA" id="ARBA00022989"/>
    </source>
</evidence>
<keyword evidence="8" id="KW-1185">Reference proteome</keyword>
<keyword evidence="5 6" id="KW-0472">Membrane</keyword>
<dbReference type="OrthoDB" id="26687at2157"/>
<feature type="transmembrane region" description="Helical" evidence="6">
    <location>
        <begin position="121"/>
        <end position="137"/>
    </location>
</feature>
<name>A0A8G1A2B3_9EURY</name>
<dbReference type="RefSeq" id="WP_220680433.1">
    <property type="nucleotide sequence ID" value="NZ_CP037968.1"/>
</dbReference>
<evidence type="ECO:0000256" key="1">
    <source>
        <dbReference type="ARBA" id="ARBA00004651"/>
    </source>
</evidence>
<dbReference type="KEGG" id="mfk:E2N92_06630"/>
<dbReference type="PANTHER" id="PTHR13929:SF0">
    <property type="entry name" value="UBIA PRENYLTRANSFERASE DOMAIN-CONTAINING PROTEIN 1"/>
    <property type="match status" value="1"/>
</dbReference>
<dbReference type="CDD" id="cd13962">
    <property type="entry name" value="PT_UbiA_UBIAD1"/>
    <property type="match status" value="1"/>
</dbReference>
<reference evidence="7" key="2">
    <citation type="submission" date="2019-03" db="EMBL/GenBank/DDBJ databases">
        <authorList>
            <person name="Chen S.-C."/>
            <person name="Wu S.-Y."/>
            <person name="Lai M.-C."/>
        </authorList>
    </citation>
    <scope>NUCLEOTIDE SEQUENCE</scope>
    <source>
        <strain evidence="7">ML15</strain>
    </source>
</reference>
<dbReference type="GO" id="GO:0042371">
    <property type="term" value="P:vitamin K biosynthetic process"/>
    <property type="evidence" value="ECO:0007669"/>
    <property type="project" value="TreeGrafter"/>
</dbReference>
<dbReference type="PANTHER" id="PTHR13929">
    <property type="entry name" value="1,4-DIHYDROXY-2-NAPHTHOATE OCTAPRENYLTRANSFERASE"/>
    <property type="match status" value="1"/>
</dbReference>
<keyword evidence="4 6" id="KW-1133">Transmembrane helix</keyword>
<evidence type="ECO:0000256" key="3">
    <source>
        <dbReference type="ARBA" id="ARBA00022692"/>
    </source>
</evidence>
<feature type="transmembrane region" description="Helical" evidence="6">
    <location>
        <begin position="175"/>
        <end position="198"/>
    </location>
</feature>
<dbReference type="InterPro" id="IPR026046">
    <property type="entry name" value="UBIAD1"/>
</dbReference>
<gene>
    <name evidence="7" type="ORF">E2N92_06630</name>
</gene>
<feature type="transmembrane region" description="Helical" evidence="6">
    <location>
        <begin position="219"/>
        <end position="238"/>
    </location>
</feature>